<keyword evidence="3 5" id="KW-0863">Zinc-finger</keyword>
<keyword evidence="4" id="KW-0862">Zinc</keyword>
<protein>
    <recommendedName>
        <fullName evidence="7">Arf-GAP domain-containing protein</fullName>
    </recommendedName>
</protein>
<feature type="region of interest" description="Disordered" evidence="6">
    <location>
        <begin position="622"/>
        <end position="738"/>
    </location>
</feature>
<feature type="domain" description="Arf-GAP" evidence="7">
    <location>
        <begin position="6"/>
        <end position="124"/>
    </location>
</feature>
<dbReference type="InterPro" id="IPR001164">
    <property type="entry name" value="ArfGAP_dom"/>
</dbReference>
<reference evidence="8" key="1">
    <citation type="submission" date="2021-01" db="EMBL/GenBank/DDBJ databases">
        <authorList>
            <person name="Corre E."/>
            <person name="Pelletier E."/>
            <person name="Niang G."/>
            <person name="Scheremetjew M."/>
            <person name="Finn R."/>
            <person name="Kale V."/>
            <person name="Holt S."/>
            <person name="Cochrane G."/>
            <person name="Meng A."/>
            <person name="Brown T."/>
            <person name="Cohen L."/>
        </authorList>
    </citation>
    <scope>NUCLEOTIDE SEQUENCE</scope>
    <source>
        <strain evidence="8">CCMP1510</strain>
    </source>
</reference>
<organism evidence="8">
    <name type="scientific">Aureoumbra lagunensis</name>
    <dbReference type="NCBI Taxonomy" id="44058"/>
    <lineage>
        <taxon>Eukaryota</taxon>
        <taxon>Sar</taxon>
        <taxon>Stramenopiles</taxon>
        <taxon>Ochrophyta</taxon>
        <taxon>Pelagophyceae</taxon>
        <taxon>Pelagomonadales</taxon>
        <taxon>Aureoumbra</taxon>
    </lineage>
</organism>
<feature type="region of interest" description="Disordered" evidence="6">
    <location>
        <begin position="223"/>
        <end position="242"/>
    </location>
</feature>
<evidence type="ECO:0000256" key="3">
    <source>
        <dbReference type="ARBA" id="ARBA00022771"/>
    </source>
</evidence>
<feature type="region of interest" description="Disordered" evidence="6">
    <location>
        <begin position="339"/>
        <end position="404"/>
    </location>
</feature>
<name>A0A7S3JUV3_9STRA</name>
<feature type="region of interest" description="Disordered" evidence="6">
    <location>
        <begin position="124"/>
        <end position="217"/>
    </location>
</feature>
<feature type="region of interest" description="Disordered" evidence="6">
    <location>
        <begin position="292"/>
        <end position="323"/>
    </location>
</feature>
<feature type="compositionally biased region" description="Low complexity" evidence="6">
    <location>
        <begin position="628"/>
        <end position="648"/>
    </location>
</feature>
<dbReference type="GO" id="GO:0005737">
    <property type="term" value="C:cytoplasm"/>
    <property type="evidence" value="ECO:0007669"/>
    <property type="project" value="TreeGrafter"/>
</dbReference>
<dbReference type="InterPro" id="IPR052248">
    <property type="entry name" value="Arf-GAP_FG-repeat_protein"/>
</dbReference>
<dbReference type="GO" id="GO:0008270">
    <property type="term" value="F:zinc ion binding"/>
    <property type="evidence" value="ECO:0007669"/>
    <property type="project" value="UniProtKB-KW"/>
</dbReference>
<dbReference type="SMART" id="SM00105">
    <property type="entry name" value="ArfGap"/>
    <property type="match status" value="1"/>
</dbReference>
<dbReference type="PRINTS" id="PR00405">
    <property type="entry name" value="REVINTRACTNG"/>
</dbReference>
<feature type="compositionally biased region" description="Polar residues" evidence="6">
    <location>
        <begin position="297"/>
        <end position="312"/>
    </location>
</feature>
<dbReference type="PROSITE" id="PS50115">
    <property type="entry name" value="ARFGAP"/>
    <property type="match status" value="1"/>
</dbReference>
<dbReference type="PANTHER" id="PTHR46134:SF3">
    <property type="entry name" value="ARFGAP WITH FG REPEATS 1"/>
    <property type="match status" value="1"/>
</dbReference>
<feature type="region of interest" description="Disordered" evidence="6">
    <location>
        <begin position="515"/>
        <end position="539"/>
    </location>
</feature>
<dbReference type="GO" id="GO:0016020">
    <property type="term" value="C:membrane"/>
    <property type="evidence" value="ECO:0007669"/>
    <property type="project" value="TreeGrafter"/>
</dbReference>
<dbReference type="SUPFAM" id="SSF57863">
    <property type="entry name" value="ArfGap/RecO-like zinc finger"/>
    <property type="match status" value="1"/>
</dbReference>
<feature type="compositionally biased region" description="Low complexity" evidence="6">
    <location>
        <begin position="141"/>
        <end position="181"/>
    </location>
</feature>
<proteinExistence type="predicted"/>
<dbReference type="AlphaFoldDB" id="A0A7S3JUV3"/>
<keyword evidence="2" id="KW-0677">Repeat</keyword>
<evidence type="ECO:0000256" key="2">
    <source>
        <dbReference type="ARBA" id="ARBA00022737"/>
    </source>
</evidence>
<feature type="compositionally biased region" description="Polar residues" evidence="6">
    <location>
        <begin position="515"/>
        <end position="534"/>
    </location>
</feature>
<evidence type="ECO:0000256" key="4">
    <source>
        <dbReference type="ARBA" id="ARBA00022833"/>
    </source>
</evidence>
<dbReference type="Pfam" id="PF01412">
    <property type="entry name" value="ArfGap"/>
    <property type="match status" value="1"/>
</dbReference>
<accession>A0A7S3JUV3</accession>
<dbReference type="InterPro" id="IPR037278">
    <property type="entry name" value="ARFGAP/RecO"/>
</dbReference>
<evidence type="ECO:0000256" key="5">
    <source>
        <dbReference type="PROSITE-ProRule" id="PRU00288"/>
    </source>
</evidence>
<keyword evidence="1" id="KW-0479">Metal-binding</keyword>
<dbReference type="InterPro" id="IPR038508">
    <property type="entry name" value="ArfGAP_dom_sf"/>
</dbReference>
<sequence length="738" mass="80331">MAASADRLTKALKDAQRRVENRKCADCPEKAPNYVNLEYRTFICQNCAAVHRDLFGPSKIKSVAMAVFTTDEVKAMRAGGNEHARKIWMARWTSGDDMDEPPVGASRAETRLFLEEKYLRKRWTSTGAPTSLPTPPPAPPRAQIQQSQVQQSQTQQSQIQQSQTPVQPPQQQQAHPSPQQQELKSVPSGKPRIQISMPQKNMTGVKKTSPAKGNLAPPTRAIGALRLVPPPGGGSTPTKAPETKATTDLFAATNTDDFFAVPTPAPAVEQSTSEDFFAAAKPSPGIDMFAQQGAAAPTTSENDFFATPQNPVSDPFAYSASPQQQNNPIFVESQSQASISLSNPFGGPPTNPAPGESTNPFDSAGTPALTSIPPVPVPMPSVPMSSVPQNASPPPQNGPQPGESCMLQQNGKYERVTVVSFGADGYHVRLSDGSTRIFDNQALVRLAPAPILFAVNDTAFYQVSSRVEICTIVEIHRDAPEDDPYYTVRLQATGKERTTDAPHLHKPLNPLNIGNSTQTLMPPPQQAGQSSITASPVDDDPFSELVGGDVAVTVNSTASERDSAFAVDERVDYIVKGSQTAPEPAIILKVHYDSGTQPYYTIRLLSTGAERQTDAERLTKPYQPFLPPQQQKQQHYQQQYPQQYPQQQSHLTSPPNNPNQFSHFHQQHPHFPHQQQYQPPPGAYNSGGQAWPQQQQQSYGYSQQQPYGYPQNQPYPSQVLPGNSSTPYSGGAAGYPPF</sequence>
<evidence type="ECO:0000256" key="6">
    <source>
        <dbReference type="SAM" id="MobiDB-lite"/>
    </source>
</evidence>
<dbReference type="Gene3D" id="1.10.220.150">
    <property type="entry name" value="Arf GTPase activating protein"/>
    <property type="match status" value="1"/>
</dbReference>
<evidence type="ECO:0000259" key="7">
    <source>
        <dbReference type="PROSITE" id="PS50115"/>
    </source>
</evidence>
<dbReference type="PANTHER" id="PTHR46134">
    <property type="entry name" value="DRONGO, ISOFORM F"/>
    <property type="match status" value="1"/>
</dbReference>
<feature type="compositionally biased region" description="Low complexity" evidence="6">
    <location>
        <begin position="686"/>
        <end position="718"/>
    </location>
</feature>
<dbReference type="EMBL" id="HBIJ01009186">
    <property type="protein sequence ID" value="CAE0365719.1"/>
    <property type="molecule type" value="Transcribed_RNA"/>
</dbReference>
<dbReference type="GO" id="GO:0005096">
    <property type="term" value="F:GTPase activator activity"/>
    <property type="evidence" value="ECO:0007669"/>
    <property type="project" value="InterPro"/>
</dbReference>
<evidence type="ECO:0000313" key="8">
    <source>
        <dbReference type="EMBL" id="CAE0365719.1"/>
    </source>
</evidence>
<gene>
    <name evidence="8" type="ORF">ALAG00032_LOCUS6463</name>
</gene>
<evidence type="ECO:0000256" key="1">
    <source>
        <dbReference type="ARBA" id="ARBA00022723"/>
    </source>
</evidence>